<dbReference type="HOGENOM" id="CLU_3234761_0_0_4"/>
<dbReference type="EMBL" id="AEWV01000040">
    <property type="protein sequence ID" value="EGC16613.1"/>
    <property type="molecule type" value="Genomic_DNA"/>
</dbReference>
<dbReference type="STRING" id="888741.HMPREF9098_1983"/>
<keyword evidence="2" id="KW-1185">Reference proteome</keyword>
<protein>
    <submittedName>
        <fullName evidence="1">Uncharacterized protein</fullName>
    </submittedName>
</protein>
<sequence length="43" mass="5271">MRKYTWIFCGHQGISRKKPQKKDYLLHFNHNLISFQAVETIRH</sequence>
<accession>F0F1J8</accession>
<evidence type="ECO:0000313" key="1">
    <source>
        <dbReference type="EMBL" id="EGC16613.1"/>
    </source>
</evidence>
<proteinExistence type="predicted"/>
<reference evidence="1 2" key="1">
    <citation type="submission" date="2011-01" db="EMBL/GenBank/DDBJ databases">
        <authorList>
            <person name="Muzny D."/>
            <person name="Qin X."/>
            <person name="Deng J."/>
            <person name="Jiang H."/>
            <person name="Liu Y."/>
            <person name="Qu J."/>
            <person name="Song X.-Z."/>
            <person name="Zhang L."/>
            <person name="Thornton R."/>
            <person name="Coyle M."/>
            <person name="Francisco L."/>
            <person name="Jackson L."/>
            <person name="Javaid M."/>
            <person name="Korchina V."/>
            <person name="Kovar C."/>
            <person name="Mata R."/>
            <person name="Mathew T."/>
            <person name="Ngo R."/>
            <person name="Nguyen L."/>
            <person name="Nguyen N."/>
            <person name="Okwuonu G."/>
            <person name="Ongeri F."/>
            <person name="Pham C."/>
            <person name="Simmons D."/>
            <person name="Wilczek-Boney K."/>
            <person name="Hale W."/>
            <person name="Jakkamsetti A."/>
            <person name="Pham P."/>
            <person name="Ruth R."/>
            <person name="San Lucas F."/>
            <person name="Warren J."/>
            <person name="Zhang J."/>
            <person name="Zhao Z."/>
            <person name="Zhou C."/>
            <person name="Zhu D."/>
            <person name="Lee S."/>
            <person name="Bess C."/>
            <person name="Blankenburg K."/>
            <person name="Forbes L."/>
            <person name="Fu Q."/>
            <person name="Gubbala S."/>
            <person name="Hirani K."/>
            <person name="Jayaseelan J.C."/>
            <person name="Lara F."/>
            <person name="Munidasa M."/>
            <person name="Palculict T."/>
            <person name="Patil S."/>
            <person name="Pu L.-L."/>
            <person name="Saada N."/>
            <person name="Tang L."/>
            <person name="Weissenberger G."/>
            <person name="Zhu Y."/>
            <person name="Hemphill L."/>
            <person name="Shang Y."/>
            <person name="Youmans B."/>
            <person name="Ayvaz T."/>
            <person name="Ross M."/>
            <person name="Santibanez J."/>
            <person name="Aqrawi P."/>
            <person name="Gross S."/>
            <person name="Joshi V."/>
            <person name="Fowler G."/>
            <person name="Nazareth L."/>
            <person name="Reid J."/>
            <person name="Worley K."/>
            <person name="Petrosino J."/>
            <person name="Highlander S."/>
            <person name="Gibbs R."/>
        </authorList>
    </citation>
    <scope>NUCLEOTIDE SEQUENCE [LARGE SCALE GENOMIC DNA]</scope>
    <source>
        <strain evidence="1 2">ATCC 33394</strain>
    </source>
</reference>
<dbReference type="Proteomes" id="UP000004088">
    <property type="component" value="Unassembled WGS sequence"/>
</dbReference>
<name>F0F1J8_9NEIS</name>
<comment type="caution">
    <text evidence="1">The sequence shown here is derived from an EMBL/GenBank/DDBJ whole genome shotgun (WGS) entry which is preliminary data.</text>
</comment>
<evidence type="ECO:0000313" key="2">
    <source>
        <dbReference type="Proteomes" id="UP000004088"/>
    </source>
</evidence>
<gene>
    <name evidence="1" type="ORF">HMPREF9098_1983</name>
</gene>
<dbReference type="AlphaFoldDB" id="F0F1J8"/>
<organism evidence="1 2">
    <name type="scientific">Kingella denitrificans ATCC 33394</name>
    <dbReference type="NCBI Taxonomy" id="888741"/>
    <lineage>
        <taxon>Bacteria</taxon>
        <taxon>Pseudomonadati</taxon>
        <taxon>Pseudomonadota</taxon>
        <taxon>Betaproteobacteria</taxon>
        <taxon>Neisseriales</taxon>
        <taxon>Neisseriaceae</taxon>
        <taxon>Kingella</taxon>
    </lineage>
</organism>